<name>A0A061FCJ1_THECC</name>
<evidence type="ECO:0000313" key="2">
    <source>
        <dbReference type="Proteomes" id="UP000026915"/>
    </source>
</evidence>
<reference evidence="1 2" key="1">
    <citation type="journal article" date="2013" name="Genome Biol.">
        <title>The genome sequence of the most widely cultivated cacao type and its use to identify candidate genes regulating pod color.</title>
        <authorList>
            <person name="Motamayor J.C."/>
            <person name="Mockaitis K."/>
            <person name="Schmutz J."/>
            <person name="Haiminen N."/>
            <person name="Iii D.L."/>
            <person name="Cornejo O."/>
            <person name="Findley S.D."/>
            <person name="Zheng P."/>
            <person name="Utro F."/>
            <person name="Royaert S."/>
            <person name="Saski C."/>
            <person name="Jenkins J."/>
            <person name="Podicheti R."/>
            <person name="Zhao M."/>
            <person name="Scheffler B.E."/>
            <person name="Stack J.C."/>
            <person name="Feltus F.A."/>
            <person name="Mustiga G.M."/>
            <person name="Amores F."/>
            <person name="Phillips W."/>
            <person name="Marelli J.P."/>
            <person name="May G.D."/>
            <person name="Shapiro H."/>
            <person name="Ma J."/>
            <person name="Bustamante C.D."/>
            <person name="Schnell R.J."/>
            <person name="Main D."/>
            <person name="Gilbert D."/>
            <person name="Parida L."/>
            <person name="Kuhn D.N."/>
        </authorList>
    </citation>
    <scope>NUCLEOTIDE SEQUENCE [LARGE SCALE GENOMIC DNA]</scope>
    <source>
        <strain evidence="2">cv. Matina 1-6</strain>
    </source>
</reference>
<dbReference type="HOGENOM" id="CLU_2594641_0_0_1"/>
<evidence type="ECO:0000313" key="1">
    <source>
        <dbReference type="EMBL" id="EOY14452.1"/>
    </source>
</evidence>
<dbReference type="Proteomes" id="UP000026915">
    <property type="component" value="Chromosome 8"/>
</dbReference>
<accession>A0A061FCJ1</accession>
<proteinExistence type="predicted"/>
<dbReference type="Gramene" id="EOY14452">
    <property type="protein sequence ID" value="EOY14452"/>
    <property type="gene ID" value="TCM_033831"/>
</dbReference>
<dbReference type="EMBL" id="CM001886">
    <property type="protein sequence ID" value="EOY14452.1"/>
    <property type="molecule type" value="Genomic_DNA"/>
</dbReference>
<keyword evidence="2" id="KW-1185">Reference proteome</keyword>
<gene>
    <name evidence="1" type="ORF">TCM_033831</name>
</gene>
<dbReference type="InParanoid" id="A0A061FCJ1"/>
<protein>
    <submittedName>
        <fullName evidence="1">Uncharacterized protein isoform 2</fullName>
    </submittedName>
</protein>
<sequence>MLHVAKATGTFLFTVNQCCIFTKAASVWFLRDEESAIIFFFLFHAQVQSKCECLVIKKQQSVYCNFGHVILIFGHLLNIS</sequence>
<dbReference type="AlphaFoldDB" id="A0A061FCJ1"/>
<organism evidence="1 2">
    <name type="scientific">Theobroma cacao</name>
    <name type="common">Cacao</name>
    <name type="synonym">Cocoa</name>
    <dbReference type="NCBI Taxonomy" id="3641"/>
    <lineage>
        <taxon>Eukaryota</taxon>
        <taxon>Viridiplantae</taxon>
        <taxon>Streptophyta</taxon>
        <taxon>Embryophyta</taxon>
        <taxon>Tracheophyta</taxon>
        <taxon>Spermatophyta</taxon>
        <taxon>Magnoliopsida</taxon>
        <taxon>eudicotyledons</taxon>
        <taxon>Gunneridae</taxon>
        <taxon>Pentapetalae</taxon>
        <taxon>rosids</taxon>
        <taxon>malvids</taxon>
        <taxon>Malvales</taxon>
        <taxon>Malvaceae</taxon>
        <taxon>Byttnerioideae</taxon>
        <taxon>Theobroma</taxon>
    </lineage>
</organism>